<dbReference type="EMBL" id="DXGC01000070">
    <property type="protein sequence ID" value="HIW91481.1"/>
    <property type="molecule type" value="Genomic_DNA"/>
</dbReference>
<dbReference type="InterPro" id="IPR005543">
    <property type="entry name" value="PASTA_dom"/>
</dbReference>
<dbReference type="Gene3D" id="3.30.10.20">
    <property type="match status" value="1"/>
</dbReference>
<protein>
    <submittedName>
        <fullName evidence="2">PASTA domain-containing protein</fullName>
    </submittedName>
</protein>
<feature type="chain" id="PRO_5039533906" evidence="1">
    <location>
        <begin position="21"/>
        <end position="139"/>
    </location>
</feature>
<comment type="caution">
    <text evidence="2">The sequence shown here is derived from an EMBL/GenBank/DDBJ whole genome shotgun (WGS) entry which is preliminary data.</text>
</comment>
<sequence length="139" mass="14213">MKIRSALAIVGAGTLAFALGACSTSTESDEAATVVQTVTETVEAEAAEVDTEAVAAAPAEETEAPVEDLEIPSNLVGMNGQLAFEQLSDAGFTGVRPTSIDPGRAMPVLYNNWTVTSVEPGAGAVVPSDSTIILNMTKD</sequence>
<feature type="signal peptide" evidence="1">
    <location>
        <begin position="1"/>
        <end position="20"/>
    </location>
</feature>
<proteinExistence type="predicted"/>
<gene>
    <name evidence="2" type="ORF">H9870_07470</name>
</gene>
<dbReference type="CDD" id="cd06577">
    <property type="entry name" value="PASTA_pknB"/>
    <property type="match status" value="1"/>
</dbReference>
<evidence type="ECO:0000313" key="2">
    <source>
        <dbReference type="EMBL" id="HIW91481.1"/>
    </source>
</evidence>
<accession>A0A9D1RRQ1</accession>
<dbReference type="PROSITE" id="PS51257">
    <property type="entry name" value="PROKAR_LIPOPROTEIN"/>
    <property type="match status" value="1"/>
</dbReference>
<evidence type="ECO:0000313" key="3">
    <source>
        <dbReference type="Proteomes" id="UP000824190"/>
    </source>
</evidence>
<evidence type="ECO:0000256" key="1">
    <source>
        <dbReference type="SAM" id="SignalP"/>
    </source>
</evidence>
<reference evidence="2" key="2">
    <citation type="submission" date="2021-04" db="EMBL/GenBank/DDBJ databases">
        <authorList>
            <person name="Gilroy R."/>
        </authorList>
    </citation>
    <scope>NUCLEOTIDE SEQUENCE</scope>
    <source>
        <strain evidence="2">CHK32-1732</strain>
    </source>
</reference>
<organism evidence="2 3">
    <name type="scientific">Candidatus Corynebacterium avicola</name>
    <dbReference type="NCBI Taxonomy" id="2838527"/>
    <lineage>
        <taxon>Bacteria</taxon>
        <taxon>Bacillati</taxon>
        <taxon>Actinomycetota</taxon>
        <taxon>Actinomycetes</taxon>
        <taxon>Mycobacteriales</taxon>
        <taxon>Corynebacteriaceae</taxon>
        <taxon>Corynebacterium</taxon>
    </lineage>
</organism>
<keyword evidence="1" id="KW-0732">Signal</keyword>
<dbReference type="Proteomes" id="UP000824190">
    <property type="component" value="Unassembled WGS sequence"/>
</dbReference>
<reference evidence="2" key="1">
    <citation type="journal article" date="2021" name="PeerJ">
        <title>Extensive microbial diversity within the chicken gut microbiome revealed by metagenomics and culture.</title>
        <authorList>
            <person name="Gilroy R."/>
            <person name="Ravi A."/>
            <person name="Getino M."/>
            <person name="Pursley I."/>
            <person name="Horton D.L."/>
            <person name="Alikhan N.F."/>
            <person name="Baker D."/>
            <person name="Gharbi K."/>
            <person name="Hall N."/>
            <person name="Watson M."/>
            <person name="Adriaenssens E.M."/>
            <person name="Foster-Nyarko E."/>
            <person name="Jarju S."/>
            <person name="Secka A."/>
            <person name="Antonio M."/>
            <person name="Oren A."/>
            <person name="Chaudhuri R.R."/>
            <person name="La Ragione R."/>
            <person name="Hildebrand F."/>
            <person name="Pallen M.J."/>
        </authorList>
    </citation>
    <scope>NUCLEOTIDE SEQUENCE</scope>
    <source>
        <strain evidence="2">CHK32-1732</strain>
    </source>
</reference>
<dbReference type="AlphaFoldDB" id="A0A9D1RRQ1"/>
<name>A0A9D1RRQ1_9CORY</name>